<comment type="caution">
    <text evidence="2">The sequence shown here is derived from an EMBL/GenBank/DDBJ whole genome shotgun (WGS) entry which is preliminary data.</text>
</comment>
<dbReference type="Proteomes" id="UP000027238">
    <property type="component" value="Unassembled WGS sequence"/>
</dbReference>
<feature type="region of interest" description="Disordered" evidence="1">
    <location>
        <begin position="138"/>
        <end position="157"/>
    </location>
</feature>
<feature type="region of interest" description="Disordered" evidence="1">
    <location>
        <begin position="204"/>
        <end position="234"/>
    </location>
</feature>
<organism evidence="2 3">
    <name type="scientific">Colletotrichum sublineola</name>
    <name type="common">Sorghum anthracnose fungus</name>
    <dbReference type="NCBI Taxonomy" id="1173701"/>
    <lineage>
        <taxon>Eukaryota</taxon>
        <taxon>Fungi</taxon>
        <taxon>Dikarya</taxon>
        <taxon>Ascomycota</taxon>
        <taxon>Pezizomycotina</taxon>
        <taxon>Sordariomycetes</taxon>
        <taxon>Hypocreomycetidae</taxon>
        <taxon>Glomerellales</taxon>
        <taxon>Glomerellaceae</taxon>
        <taxon>Colletotrichum</taxon>
        <taxon>Colletotrichum graminicola species complex</taxon>
    </lineage>
</organism>
<feature type="compositionally biased region" description="Low complexity" evidence="1">
    <location>
        <begin position="209"/>
        <end position="222"/>
    </location>
</feature>
<dbReference type="AlphaFoldDB" id="A0A066X6P9"/>
<accession>A0A066X6P9</accession>
<keyword evidence="3" id="KW-1185">Reference proteome</keyword>
<feature type="compositionally biased region" description="Polar residues" evidence="1">
    <location>
        <begin position="140"/>
        <end position="152"/>
    </location>
</feature>
<evidence type="ECO:0000313" key="3">
    <source>
        <dbReference type="Proteomes" id="UP000027238"/>
    </source>
</evidence>
<evidence type="ECO:0000313" key="2">
    <source>
        <dbReference type="EMBL" id="KDN63354.1"/>
    </source>
</evidence>
<name>A0A066X6P9_COLSU</name>
<evidence type="ECO:0000256" key="1">
    <source>
        <dbReference type="SAM" id="MobiDB-lite"/>
    </source>
</evidence>
<proteinExistence type="predicted"/>
<dbReference type="EMBL" id="JMSE01001241">
    <property type="protein sequence ID" value="KDN63354.1"/>
    <property type="molecule type" value="Genomic_DNA"/>
</dbReference>
<dbReference type="HOGENOM" id="CLU_1001199_0_0_1"/>
<protein>
    <submittedName>
        <fullName evidence="2">Uncharacterized protein</fullName>
    </submittedName>
</protein>
<gene>
    <name evidence="2" type="ORF">CSUB01_12520</name>
</gene>
<reference evidence="3" key="1">
    <citation type="journal article" date="2014" name="Genome Announc.">
        <title>Draft genome sequence of Colletotrichum sublineola, a destructive pathogen of cultivated sorghum.</title>
        <authorList>
            <person name="Baroncelli R."/>
            <person name="Sanz-Martin J.M."/>
            <person name="Rech G.E."/>
            <person name="Sukno S.A."/>
            <person name="Thon M.R."/>
        </authorList>
    </citation>
    <scope>NUCLEOTIDE SEQUENCE [LARGE SCALE GENOMIC DNA]</scope>
    <source>
        <strain evidence="3">TX430BB</strain>
    </source>
</reference>
<sequence>MRPKGMNRADGCFNVTKWQDGPRLSDNPLSLFSLTHSLSLCPSQRLIAQAPSTDFCIDNTIFLFLASTPISPASKCLAATRTQKPVWPPPHLRALGDSRKMPVLAAHLCPMPPSERTSPSSPQAYFRILHGRPTGFLFSPSPSRTMPQTVGSPLSELPHTGWRRYRRPSAVTGPVCGNITHLAEPLLESRQTLPDNKFMTLTTRQLANTSRPSSDPRTSSSPHEPTAQNGTLRARPAGQLPHQADDIVSACLAYGMADWVRPSRPIALMNHYFVLCLQ</sequence>